<gene>
    <name evidence="3" type="ORF">DBW64_03605</name>
</gene>
<dbReference type="Pfam" id="PF04909">
    <property type="entry name" value="Amidohydro_2"/>
    <property type="match status" value="1"/>
</dbReference>
<dbReference type="GO" id="GO:0019748">
    <property type="term" value="P:secondary metabolic process"/>
    <property type="evidence" value="ECO:0007669"/>
    <property type="project" value="TreeGrafter"/>
</dbReference>
<dbReference type="Gene3D" id="3.20.20.140">
    <property type="entry name" value="Metal-dependent hydrolases"/>
    <property type="match status" value="1"/>
</dbReference>
<dbReference type="PANTHER" id="PTHR21240:SF28">
    <property type="entry name" value="ISO-OROTATE DECARBOXYLASE (EUROFUNG)"/>
    <property type="match status" value="1"/>
</dbReference>
<protein>
    <submittedName>
        <fullName evidence="3">Amidohydrolase</fullName>
    </submittedName>
</protein>
<dbReference type="Proteomes" id="UP000252289">
    <property type="component" value="Unassembled WGS sequence"/>
</dbReference>
<dbReference type="GO" id="GO:0016831">
    <property type="term" value="F:carboxy-lyase activity"/>
    <property type="evidence" value="ECO:0007669"/>
    <property type="project" value="InterPro"/>
</dbReference>
<sequence length="356" mass="41089">MSGENRKLFSVDSHVYIPPEAIRKHVASTKLDAFDEAVKAYEKYDEDMKQGETLAMEDFVDLEAASHPGYREGPARLEAMDRDGVAHEVMYNDPLDDMRFYNNLDTVQDNLEAFNRALFEFASVDPNRILITYHLPITDIDFAIEELHRVVQLGARSVQLPNSPSVLGLPDYHDERYDRLFAAIAESGVVIAHHLTVTKHLWGTFRRDPTPQKGIFTGLPPSLMMEPMMWYFLTGILERHPGLKIVWVEPGLFWIPGFLRFLDRRMHQHYDFPGVKELPSTYWKRQMAVTFVDEPEAIDNRYELGVENLLWSTDFPHPCCNWPNAQAKVAEMFKDMPDEETDKITWGNGARMYGFA</sequence>
<reference evidence="3 4" key="1">
    <citation type="journal article" date="2018" name="Microbiome">
        <title>Fine metagenomic profile of the Mediterranean stratified and mixed water columns revealed by assembly and recruitment.</title>
        <authorList>
            <person name="Haro-Moreno J.M."/>
            <person name="Lopez-Perez M."/>
            <person name="De La Torre J.R."/>
            <person name="Picazo A."/>
            <person name="Camacho A."/>
            <person name="Rodriguez-Valera F."/>
        </authorList>
    </citation>
    <scope>NUCLEOTIDE SEQUENCE [LARGE SCALE GENOMIC DNA]</scope>
    <source>
        <strain evidence="3">MED-G50</strain>
    </source>
</reference>
<name>A0A368EIW2_9PROT</name>
<organism evidence="3 4">
    <name type="scientific">PS1 clade bacterium</name>
    <dbReference type="NCBI Taxonomy" id="2175152"/>
    <lineage>
        <taxon>Bacteria</taxon>
        <taxon>Pseudomonadati</taxon>
        <taxon>Pseudomonadota</taxon>
        <taxon>Alphaproteobacteria</taxon>
        <taxon>PS1 clade</taxon>
    </lineage>
</organism>
<feature type="domain" description="Amidohydrolase-related" evidence="2">
    <location>
        <begin position="102"/>
        <end position="355"/>
    </location>
</feature>
<comment type="caution">
    <text evidence="3">The sequence shown here is derived from an EMBL/GenBank/DDBJ whole genome shotgun (WGS) entry which is preliminary data.</text>
</comment>
<evidence type="ECO:0000256" key="1">
    <source>
        <dbReference type="ARBA" id="ARBA00023239"/>
    </source>
</evidence>
<keyword evidence="1" id="KW-0456">Lyase</keyword>
<dbReference type="InterPro" id="IPR006680">
    <property type="entry name" value="Amidohydro-rel"/>
</dbReference>
<keyword evidence="3" id="KW-0378">Hydrolase</keyword>
<dbReference type="AlphaFoldDB" id="A0A368EIW2"/>
<dbReference type="GO" id="GO:0016787">
    <property type="term" value="F:hydrolase activity"/>
    <property type="evidence" value="ECO:0007669"/>
    <property type="project" value="UniProtKB-KW"/>
</dbReference>
<evidence type="ECO:0000313" key="4">
    <source>
        <dbReference type="Proteomes" id="UP000252289"/>
    </source>
</evidence>
<proteinExistence type="predicted"/>
<evidence type="ECO:0000313" key="3">
    <source>
        <dbReference type="EMBL" id="RCL84406.1"/>
    </source>
</evidence>
<accession>A0A368EIW2</accession>
<dbReference type="GO" id="GO:0005737">
    <property type="term" value="C:cytoplasm"/>
    <property type="evidence" value="ECO:0007669"/>
    <property type="project" value="TreeGrafter"/>
</dbReference>
<evidence type="ECO:0000259" key="2">
    <source>
        <dbReference type="Pfam" id="PF04909"/>
    </source>
</evidence>
<dbReference type="InterPro" id="IPR032466">
    <property type="entry name" value="Metal_Hydrolase"/>
</dbReference>
<dbReference type="PANTHER" id="PTHR21240">
    <property type="entry name" value="2-AMINO-3-CARBOXYLMUCONATE-6-SEMIALDEHYDE DECARBOXYLASE"/>
    <property type="match status" value="1"/>
</dbReference>
<dbReference type="InterPro" id="IPR032465">
    <property type="entry name" value="ACMSD"/>
</dbReference>
<dbReference type="SUPFAM" id="SSF51556">
    <property type="entry name" value="Metallo-dependent hydrolases"/>
    <property type="match status" value="1"/>
</dbReference>
<dbReference type="EMBL" id="QOQK01000014">
    <property type="protein sequence ID" value="RCL84406.1"/>
    <property type="molecule type" value="Genomic_DNA"/>
</dbReference>